<accession>A0ABT1XLR7</accession>
<dbReference type="EMBL" id="JANKHG010000017">
    <property type="protein sequence ID" value="MCR2747049.1"/>
    <property type="molecule type" value="Genomic_DNA"/>
</dbReference>
<protein>
    <submittedName>
        <fullName evidence="1">Uncharacterized protein</fullName>
    </submittedName>
</protein>
<evidence type="ECO:0000313" key="2">
    <source>
        <dbReference type="Proteomes" id="UP001165267"/>
    </source>
</evidence>
<reference evidence="1" key="1">
    <citation type="submission" date="2022-07" db="EMBL/GenBank/DDBJ databases">
        <authorList>
            <person name="Xamxidin M."/>
        </authorList>
    </citation>
    <scope>NUCLEOTIDE SEQUENCE</scope>
    <source>
        <strain evidence="1">YS8-69</strain>
    </source>
</reference>
<dbReference type="RefSeq" id="WP_257512251.1">
    <property type="nucleotide sequence ID" value="NZ_JANKHG010000017.1"/>
</dbReference>
<sequence>MILALGMRNAKASSHRLLRNRPALRIRREALLETGKVMWHSNLPRAIHTLAGEYSLVTAPVMALKPQPNLANHRSA</sequence>
<dbReference type="Proteomes" id="UP001165267">
    <property type="component" value="Unassembled WGS sequence"/>
</dbReference>
<organism evidence="1 2">
    <name type="scientific">Limnobacter parvus</name>
    <dbReference type="NCBI Taxonomy" id="2939690"/>
    <lineage>
        <taxon>Bacteria</taxon>
        <taxon>Pseudomonadati</taxon>
        <taxon>Pseudomonadota</taxon>
        <taxon>Betaproteobacteria</taxon>
        <taxon>Burkholderiales</taxon>
        <taxon>Burkholderiaceae</taxon>
        <taxon>Limnobacter</taxon>
    </lineage>
</organism>
<gene>
    <name evidence="1" type="ORF">NSP04_10355</name>
</gene>
<evidence type="ECO:0000313" key="1">
    <source>
        <dbReference type="EMBL" id="MCR2747049.1"/>
    </source>
</evidence>
<name>A0ABT1XLR7_9BURK</name>
<comment type="caution">
    <text evidence="1">The sequence shown here is derived from an EMBL/GenBank/DDBJ whole genome shotgun (WGS) entry which is preliminary data.</text>
</comment>
<keyword evidence="2" id="KW-1185">Reference proteome</keyword>
<proteinExistence type="predicted"/>